<dbReference type="InterPro" id="IPR011008">
    <property type="entry name" value="Dimeric_a/b-barrel"/>
</dbReference>
<proteinExistence type="predicted"/>
<evidence type="ECO:0000313" key="3">
    <source>
        <dbReference type="Proteomes" id="UP000570678"/>
    </source>
</evidence>
<dbReference type="Pfam" id="PF07110">
    <property type="entry name" value="EthD"/>
    <property type="match status" value="1"/>
</dbReference>
<gene>
    <name evidence="2" type="ORF">HGA15_31595</name>
</gene>
<dbReference type="EMBL" id="JAAXOT010000025">
    <property type="protein sequence ID" value="NKY60604.1"/>
    <property type="molecule type" value="Genomic_DNA"/>
</dbReference>
<sequence length="194" mass="21462">MQHRIFVVSLRGDIDLAWARQHWEHRHGALFGQTPGLIRYRQDRPLAETTDGFVCSETWFASRAAESAAFGSAYYTETVVPDEKRFLARDTAWAGRVLHAEEPETPEAPFMVLWFGTEAVPERAGGRWSAIEVDRAVPGPGTGTTVRRGRFDDEAAARRAADTSVLALVCRPVVIDIDREQAIDGGSIVPTVGR</sequence>
<reference evidence="2 3" key="1">
    <citation type="submission" date="2020-04" db="EMBL/GenBank/DDBJ databases">
        <title>MicrobeNet Type strains.</title>
        <authorList>
            <person name="Nicholson A.C."/>
        </authorList>
    </citation>
    <scope>NUCLEOTIDE SEQUENCE [LARGE SCALE GENOMIC DNA]</scope>
    <source>
        <strain evidence="2 3">JCM 3332</strain>
    </source>
</reference>
<name>A0A846YSZ9_9NOCA</name>
<comment type="caution">
    <text evidence="2">The sequence shown here is derived from an EMBL/GenBank/DDBJ whole genome shotgun (WGS) entry which is preliminary data.</text>
</comment>
<keyword evidence="3" id="KW-1185">Reference proteome</keyword>
<evidence type="ECO:0000313" key="2">
    <source>
        <dbReference type="EMBL" id="NKY60604.1"/>
    </source>
</evidence>
<dbReference type="GO" id="GO:0016491">
    <property type="term" value="F:oxidoreductase activity"/>
    <property type="evidence" value="ECO:0007669"/>
    <property type="project" value="InterPro"/>
</dbReference>
<accession>A0A846YSZ9</accession>
<protein>
    <submittedName>
        <fullName evidence="2">EthD domain-containing protein</fullName>
    </submittedName>
</protein>
<dbReference type="InterPro" id="IPR009799">
    <property type="entry name" value="EthD_dom"/>
</dbReference>
<dbReference type="RefSeq" id="WP_168433975.1">
    <property type="nucleotide sequence ID" value="NZ_JAAXOT010000025.1"/>
</dbReference>
<dbReference type="Proteomes" id="UP000570678">
    <property type="component" value="Unassembled WGS sequence"/>
</dbReference>
<organism evidence="2 3">
    <name type="scientific">Nocardia flavorosea</name>
    <dbReference type="NCBI Taxonomy" id="53429"/>
    <lineage>
        <taxon>Bacteria</taxon>
        <taxon>Bacillati</taxon>
        <taxon>Actinomycetota</taxon>
        <taxon>Actinomycetes</taxon>
        <taxon>Mycobacteriales</taxon>
        <taxon>Nocardiaceae</taxon>
        <taxon>Nocardia</taxon>
    </lineage>
</organism>
<dbReference type="SUPFAM" id="SSF54909">
    <property type="entry name" value="Dimeric alpha+beta barrel"/>
    <property type="match status" value="1"/>
</dbReference>
<dbReference type="Gene3D" id="3.30.70.100">
    <property type="match status" value="1"/>
</dbReference>
<dbReference type="AlphaFoldDB" id="A0A846YSZ9"/>
<evidence type="ECO:0000259" key="1">
    <source>
        <dbReference type="Pfam" id="PF07110"/>
    </source>
</evidence>
<feature type="domain" description="EthD" evidence="1">
    <location>
        <begin position="14"/>
        <end position="89"/>
    </location>
</feature>